<reference evidence="1 2" key="1">
    <citation type="journal article" date="2016" name="Nat. Commun.">
        <title>Thousands of microbial genomes shed light on interconnected biogeochemical processes in an aquifer system.</title>
        <authorList>
            <person name="Anantharaman K."/>
            <person name="Brown C.T."/>
            <person name="Hug L.A."/>
            <person name="Sharon I."/>
            <person name="Castelle C.J."/>
            <person name="Probst A.J."/>
            <person name="Thomas B.C."/>
            <person name="Singh A."/>
            <person name="Wilkins M.J."/>
            <person name="Karaoz U."/>
            <person name="Brodie E.L."/>
            <person name="Williams K.H."/>
            <person name="Hubbard S.S."/>
            <person name="Banfield J.F."/>
        </authorList>
    </citation>
    <scope>NUCLEOTIDE SEQUENCE [LARGE SCALE GENOMIC DNA]</scope>
</reference>
<dbReference type="Proteomes" id="UP000177565">
    <property type="component" value="Unassembled WGS sequence"/>
</dbReference>
<dbReference type="STRING" id="1802312.A3C06_01130"/>
<evidence type="ECO:0000313" key="2">
    <source>
        <dbReference type="Proteomes" id="UP000177565"/>
    </source>
</evidence>
<protein>
    <submittedName>
        <fullName evidence="1">Uncharacterized protein</fullName>
    </submittedName>
</protein>
<name>A0A1G2MTB9_9BACT</name>
<organism evidence="1 2">
    <name type="scientific">Candidatus Taylorbacteria bacterium RIFCSPHIGHO2_02_FULL_46_13</name>
    <dbReference type="NCBI Taxonomy" id="1802312"/>
    <lineage>
        <taxon>Bacteria</taxon>
        <taxon>Candidatus Tayloriibacteriota</taxon>
    </lineage>
</organism>
<comment type="caution">
    <text evidence="1">The sequence shown here is derived from an EMBL/GenBank/DDBJ whole genome shotgun (WGS) entry which is preliminary data.</text>
</comment>
<proteinExistence type="predicted"/>
<evidence type="ECO:0000313" key="1">
    <source>
        <dbReference type="EMBL" id="OHA27085.1"/>
    </source>
</evidence>
<dbReference type="EMBL" id="MHRQ01000012">
    <property type="protein sequence ID" value="OHA27085.1"/>
    <property type="molecule type" value="Genomic_DNA"/>
</dbReference>
<dbReference type="AlphaFoldDB" id="A0A1G2MTB9"/>
<gene>
    <name evidence="1" type="ORF">A3C06_01130</name>
</gene>
<sequence length="91" mass="10047">MSQPSFEVGAIVVPKFTPIYRRGSRSVNDTKGLITEGTLLIITRCVALREGGYVLRFKGKQHFEYESAFFNELPADSLEPPQNGIESAKAA</sequence>
<accession>A0A1G2MTB9</accession>